<name>A0A6C0U988_9GAMM</name>
<sequence>MASRNFTHLSRHYAHGRINYSTGAFKAVLVASIPSEANLDAWEYLDDVTIEIAAGGGYSLGGFDVTMIVAALDAANDLQAIALSAASPTYETATISAVGCIVYQDTGDGATSPLICFVDYDGTITSTAGNFTGTFDDPVTIAANPA</sequence>
<organism evidence="1 2">
    <name type="scientific">Kineobactrum salinum</name>
    <dbReference type="NCBI Taxonomy" id="2708301"/>
    <lineage>
        <taxon>Bacteria</taxon>
        <taxon>Pseudomonadati</taxon>
        <taxon>Pseudomonadota</taxon>
        <taxon>Gammaproteobacteria</taxon>
        <taxon>Cellvibrionales</taxon>
        <taxon>Halieaceae</taxon>
        <taxon>Kineobactrum</taxon>
    </lineage>
</organism>
<evidence type="ECO:0000313" key="2">
    <source>
        <dbReference type="Proteomes" id="UP000477680"/>
    </source>
</evidence>
<dbReference type="KEGG" id="kim:G3T16_19015"/>
<dbReference type="EMBL" id="CP048711">
    <property type="protein sequence ID" value="QIB67185.1"/>
    <property type="molecule type" value="Genomic_DNA"/>
</dbReference>
<keyword evidence="2" id="KW-1185">Reference proteome</keyword>
<dbReference type="RefSeq" id="WP_163496612.1">
    <property type="nucleotide sequence ID" value="NZ_CP048711.1"/>
</dbReference>
<accession>A0A6C0U988</accession>
<dbReference type="Proteomes" id="UP000477680">
    <property type="component" value="Chromosome"/>
</dbReference>
<protein>
    <submittedName>
        <fullName evidence="1">Uncharacterized protein</fullName>
    </submittedName>
</protein>
<evidence type="ECO:0000313" key="1">
    <source>
        <dbReference type="EMBL" id="QIB67185.1"/>
    </source>
</evidence>
<proteinExistence type="predicted"/>
<reference evidence="1 2" key="1">
    <citation type="submission" date="2020-02" db="EMBL/GenBank/DDBJ databases">
        <title>Genome sequencing for Kineobactrum sp. M2.</title>
        <authorList>
            <person name="Park S.-J."/>
        </authorList>
    </citation>
    <scope>NUCLEOTIDE SEQUENCE [LARGE SCALE GENOMIC DNA]</scope>
    <source>
        <strain evidence="1 2">M2</strain>
    </source>
</reference>
<dbReference type="AlphaFoldDB" id="A0A6C0U988"/>
<gene>
    <name evidence="1" type="ORF">G3T16_19015</name>
</gene>